<keyword evidence="4" id="KW-0804">Transcription</keyword>
<keyword evidence="2" id="KW-0805">Transcription regulation</keyword>
<dbReference type="Gene3D" id="1.10.260.40">
    <property type="entry name" value="lambda repressor-like DNA-binding domains"/>
    <property type="match status" value="1"/>
</dbReference>
<evidence type="ECO:0000256" key="1">
    <source>
        <dbReference type="ARBA" id="ARBA00006157"/>
    </source>
</evidence>
<accession>A0A934VTG9</accession>
<evidence type="ECO:0000256" key="3">
    <source>
        <dbReference type="ARBA" id="ARBA00023125"/>
    </source>
</evidence>
<keyword evidence="3" id="KW-0238">DNA-binding</keyword>
<comment type="similarity">
    <text evidence="1">Belongs to the ner transcriptional regulatory family.</text>
</comment>
<keyword evidence="7" id="KW-1185">Reference proteome</keyword>
<dbReference type="RefSeq" id="WP_200683410.1">
    <property type="nucleotide sequence ID" value="NZ_JAEPRQ010000001.1"/>
</dbReference>
<evidence type="ECO:0000259" key="5">
    <source>
        <dbReference type="Pfam" id="PF13693"/>
    </source>
</evidence>
<name>A0A934VTG9_9RHOB</name>
<sequence length="82" mass="9274">MFGYVGVNLARHDEIKRKLRSKGVRLIDIAVATSRQPSQVTQVLQGYRKNAEIEQMAAFHLGVDVDALFPERYPSKATDKEN</sequence>
<comment type="caution">
    <text evidence="6">The sequence shown here is derived from an EMBL/GenBank/DDBJ whole genome shotgun (WGS) entry which is preliminary data.</text>
</comment>
<dbReference type="InterPro" id="IPR038722">
    <property type="entry name" value="Ner_HTH_dom"/>
</dbReference>
<dbReference type="InterPro" id="IPR010982">
    <property type="entry name" value="Lambda_DNA-bd_dom_sf"/>
</dbReference>
<evidence type="ECO:0000256" key="2">
    <source>
        <dbReference type="ARBA" id="ARBA00023015"/>
    </source>
</evidence>
<evidence type="ECO:0000256" key="4">
    <source>
        <dbReference type="ARBA" id="ARBA00023163"/>
    </source>
</evidence>
<proteinExistence type="inferred from homology"/>
<dbReference type="Proteomes" id="UP000640485">
    <property type="component" value="Unassembled WGS sequence"/>
</dbReference>
<dbReference type="EMBL" id="JAEPRQ010000001">
    <property type="protein sequence ID" value="MBK4214711.1"/>
    <property type="molecule type" value="Genomic_DNA"/>
</dbReference>
<evidence type="ECO:0000313" key="7">
    <source>
        <dbReference type="Proteomes" id="UP000640485"/>
    </source>
</evidence>
<protein>
    <submittedName>
        <fullName evidence="6">Helix-turn-helix domain-containing protein</fullName>
    </submittedName>
</protein>
<dbReference type="AlphaFoldDB" id="A0A934VTG9"/>
<gene>
    <name evidence="6" type="ORF">JJJ17_02100</name>
</gene>
<organism evidence="6 7">
    <name type="scientific">Paracoccus caeni</name>
    <dbReference type="NCBI Taxonomy" id="657651"/>
    <lineage>
        <taxon>Bacteria</taxon>
        <taxon>Pseudomonadati</taxon>
        <taxon>Pseudomonadota</taxon>
        <taxon>Alphaproteobacteria</taxon>
        <taxon>Rhodobacterales</taxon>
        <taxon>Paracoccaceae</taxon>
        <taxon>Paracoccus</taxon>
    </lineage>
</organism>
<dbReference type="Pfam" id="PF13693">
    <property type="entry name" value="HTH_35"/>
    <property type="match status" value="1"/>
</dbReference>
<feature type="domain" description="Ner winged helix-turn-helix DNA-binding" evidence="5">
    <location>
        <begin position="13"/>
        <end position="78"/>
    </location>
</feature>
<dbReference type="GO" id="GO:0003677">
    <property type="term" value="F:DNA binding"/>
    <property type="evidence" value="ECO:0007669"/>
    <property type="project" value="UniProtKB-KW"/>
</dbReference>
<reference evidence="6" key="1">
    <citation type="submission" date="2021-01" db="EMBL/GenBank/DDBJ databases">
        <title>Paracoccus amoyensis sp. nov., isolated from the surface seawater along the coast of Xiamen Island, China.</title>
        <authorList>
            <person name="Lyu L."/>
        </authorList>
    </citation>
    <scope>NUCLEOTIDE SEQUENCE</scope>
    <source>
        <strain evidence="6">MJ17</strain>
    </source>
</reference>
<evidence type="ECO:0000313" key="6">
    <source>
        <dbReference type="EMBL" id="MBK4214711.1"/>
    </source>
</evidence>